<comment type="catalytic activity">
    <reaction evidence="1">
        <text>ATP + protein L-histidine = ADP + protein N-phospho-L-histidine.</text>
        <dbReference type="EC" id="2.7.13.3"/>
    </reaction>
</comment>
<accession>A0A1D7U7W5</accession>
<dbReference type="GO" id="GO:0005524">
    <property type="term" value="F:ATP binding"/>
    <property type="evidence" value="ECO:0007669"/>
    <property type="project" value="UniProtKB-KW"/>
</dbReference>
<dbReference type="Pfam" id="PF07536">
    <property type="entry name" value="HWE_HK"/>
    <property type="match status" value="1"/>
</dbReference>
<dbReference type="GO" id="GO:0004673">
    <property type="term" value="F:protein histidine kinase activity"/>
    <property type="evidence" value="ECO:0007669"/>
    <property type="project" value="UniProtKB-EC"/>
</dbReference>
<evidence type="ECO:0000256" key="3">
    <source>
        <dbReference type="ARBA" id="ARBA00022553"/>
    </source>
</evidence>
<gene>
    <name evidence="9" type="ORF">BHK69_26140</name>
</gene>
<dbReference type="InterPro" id="IPR036890">
    <property type="entry name" value="HATPase_C_sf"/>
</dbReference>
<evidence type="ECO:0000313" key="9">
    <source>
        <dbReference type="EMBL" id="AOO83457.1"/>
    </source>
</evidence>
<evidence type="ECO:0000259" key="8">
    <source>
        <dbReference type="SMART" id="SM00911"/>
    </source>
</evidence>
<dbReference type="OrthoDB" id="9813940at2"/>
<evidence type="ECO:0000256" key="7">
    <source>
        <dbReference type="ARBA" id="ARBA00022840"/>
    </source>
</evidence>
<reference evidence="9 10" key="1">
    <citation type="journal article" date="2015" name="Antonie Van Leeuwenhoek">
        <title>Bosea vaviloviae sp. nov., a new species of slow-growing rhizobia isolated from nodules of the relict species Vavilovia formosa (Stev.) Fed.</title>
        <authorList>
            <person name="Safronova V.I."/>
            <person name="Kuznetsova I.G."/>
            <person name="Sazanova A.L."/>
            <person name="Kimeklis A.K."/>
            <person name="Belimov A.A."/>
            <person name="Andronov E.E."/>
            <person name="Pinaev A.G."/>
            <person name="Chizhevskaya E.P."/>
            <person name="Pukhaev A.R."/>
            <person name="Popov K.P."/>
            <person name="Willems A."/>
            <person name="Tikhonovich I.A."/>
        </authorList>
    </citation>
    <scope>NUCLEOTIDE SEQUENCE [LARGE SCALE GENOMIC DNA]</scope>
    <source>
        <strain evidence="9 10">Vaf18</strain>
    </source>
</reference>
<keyword evidence="3" id="KW-0597">Phosphoprotein</keyword>
<dbReference type="STRING" id="1526658.BHK69_26140"/>
<dbReference type="EMBL" id="CP017147">
    <property type="protein sequence ID" value="AOO83457.1"/>
    <property type="molecule type" value="Genomic_DNA"/>
</dbReference>
<dbReference type="InterPro" id="IPR011102">
    <property type="entry name" value="Sig_transdc_His_kinase_HWE"/>
</dbReference>
<organism evidence="9 10">
    <name type="scientific">Bosea vaviloviae</name>
    <dbReference type="NCBI Taxonomy" id="1526658"/>
    <lineage>
        <taxon>Bacteria</taxon>
        <taxon>Pseudomonadati</taxon>
        <taxon>Pseudomonadota</taxon>
        <taxon>Alphaproteobacteria</taxon>
        <taxon>Hyphomicrobiales</taxon>
        <taxon>Boseaceae</taxon>
        <taxon>Bosea</taxon>
    </lineage>
</organism>
<proteinExistence type="predicted"/>
<feature type="domain" description="Signal transduction histidine kinase HWE region" evidence="8">
    <location>
        <begin position="146"/>
        <end position="228"/>
    </location>
</feature>
<dbReference type="PANTHER" id="PTHR41523:SF7">
    <property type="entry name" value="HISTIDINE KINASE"/>
    <property type="match status" value="1"/>
</dbReference>
<keyword evidence="5" id="KW-0547">Nucleotide-binding</keyword>
<sequence length="338" mass="37079">MLDWVLILAPYRKDASYMASLLLEHGIRAQAVTATELPDRLAEFPGVLVVTHEALNPVAIKVIAQFLQDQPNWSEIPIVILLDRAAPQSRIQSALASAWPRSRQTFYQRPVAALELVSGIQSALLTRFRQREVRDYLERETELRLELNHRVKNILASVISIFQMTRRGASSVDGLAGDFAGRLTALSNVHSVVFNAGGEEAQLKDIIGATVAPYRAEGHSGIHTSGPDILVPRGVGTTLALCLHELATNAIKYGALSNPEGQIALTWDLSSDPDPVLTITWSEHGGPPVVEPSRVGYGTRYMRSALTSVFGERPEFMFAPEGFRFVVRGPLSRLAQKP</sequence>
<dbReference type="Gene3D" id="3.30.565.10">
    <property type="entry name" value="Histidine kinase-like ATPase, C-terminal domain"/>
    <property type="match status" value="1"/>
</dbReference>
<evidence type="ECO:0000256" key="2">
    <source>
        <dbReference type="ARBA" id="ARBA00012438"/>
    </source>
</evidence>
<evidence type="ECO:0000256" key="5">
    <source>
        <dbReference type="ARBA" id="ARBA00022741"/>
    </source>
</evidence>
<dbReference type="PANTHER" id="PTHR41523">
    <property type="entry name" value="TWO-COMPONENT SYSTEM SENSOR PROTEIN"/>
    <property type="match status" value="1"/>
</dbReference>
<dbReference type="RefSeq" id="WP_069692657.1">
    <property type="nucleotide sequence ID" value="NZ_CP017147.1"/>
</dbReference>
<keyword evidence="6 9" id="KW-0418">Kinase</keyword>
<keyword evidence="7" id="KW-0067">ATP-binding</keyword>
<evidence type="ECO:0000256" key="4">
    <source>
        <dbReference type="ARBA" id="ARBA00022679"/>
    </source>
</evidence>
<name>A0A1D7U7W5_9HYPH</name>
<dbReference type="EC" id="2.7.13.3" evidence="2"/>
<dbReference type="SMART" id="SM00911">
    <property type="entry name" value="HWE_HK"/>
    <property type="match status" value="1"/>
</dbReference>
<evidence type="ECO:0000256" key="1">
    <source>
        <dbReference type="ARBA" id="ARBA00000085"/>
    </source>
</evidence>
<evidence type="ECO:0000256" key="6">
    <source>
        <dbReference type="ARBA" id="ARBA00022777"/>
    </source>
</evidence>
<dbReference type="Proteomes" id="UP000094969">
    <property type="component" value="Chromosome"/>
</dbReference>
<evidence type="ECO:0000313" key="10">
    <source>
        <dbReference type="Proteomes" id="UP000094969"/>
    </source>
</evidence>
<dbReference type="KEGG" id="bvv:BHK69_26140"/>
<protein>
    <recommendedName>
        <fullName evidence="2">histidine kinase</fullName>
        <ecNumber evidence="2">2.7.13.3</ecNumber>
    </recommendedName>
</protein>
<keyword evidence="10" id="KW-1185">Reference proteome</keyword>
<keyword evidence="4" id="KW-0808">Transferase</keyword>
<dbReference type="AlphaFoldDB" id="A0A1D7U7W5"/>
<dbReference type="SUPFAM" id="SSF55874">
    <property type="entry name" value="ATPase domain of HSP90 chaperone/DNA topoisomerase II/histidine kinase"/>
    <property type="match status" value="1"/>
</dbReference>